<feature type="transmembrane region" description="Helical" evidence="1">
    <location>
        <begin position="79"/>
        <end position="101"/>
    </location>
</feature>
<name>A0A1C3EF96_9PLAN</name>
<keyword evidence="1" id="KW-0812">Transmembrane</keyword>
<feature type="transmembrane region" description="Helical" evidence="1">
    <location>
        <begin position="37"/>
        <end position="59"/>
    </location>
</feature>
<keyword evidence="1" id="KW-0472">Membrane</keyword>
<accession>A0A1C3EF96</accession>
<organism evidence="2 3">
    <name type="scientific">Planctopirus hydrillae</name>
    <dbReference type="NCBI Taxonomy" id="1841610"/>
    <lineage>
        <taxon>Bacteria</taxon>
        <taxon>Pseudomonadati</taxon>
        <taxon>Planctomycetota</taxon>
        <taxon>Planctomycetia</taxon>
        <taxon>Planctomycetales</taxon>
        <taxon>Planctomycetaceae</taxon>
        <taxon>Planctopirus</taxon>
    </lineage>
</organism>
<feature type="transmembrane region" description="Helical" evidence="1">
    <location>
        <begin position="113"/>
        <end position="140"/>
    </location>
</feature>
<sequence>MGQDDVEKFLDYQDPEDAQIVSELYVYRKALWGKQAICVFVGLSHIGLFSLLFLCVLSLSGLSISSLLMNVWFHTETVGILACLFGQIMLGVGLLISRMGFEVNPWASIQGGYWIMLLVLISLFLSPCCLVAPVYLFMFLEVRECYVAARFLKNKGFDLINLPDY</sequence>
<reference evidence="2 3" key="1">
    <citation type="submission" date="2016-05" db="EMBL/GenBank/DDBJ databases">
        <title>Genomic and physiological characterization of Planctopirus sp. isolated from fresh water lake.</title>
        <authorList>
            <person name="Subhash Y."/>
            <person name="Ramana C."/>
        </authorList>
    </citation>
    <scope>NUCLEOTIDE SEQUENCE [LARGE SCALE GENOMIC DNA]</scope>
    <source>
        <strain evidence="2 3">JC280</strain>
    </source>
</reference>
<protein>
    <submittedName>
        <fullName evidence="2">Uncharacterized protein</fullName>
    </submittedName>
</protein>
<dbReference type="Proteomes" id="UP000094828">
    <property type="component" value="Unassembled WGS sequence"/>
</dbReference>
<dbReference type="STRING" id="1841610.A6X21_21830"/>
<dbReference type="RefSeq" id="WP_068847695.1">
    <property type="nucleotide sequence ID" value="NZ_LYDR01000072.1"/>
</dbReference>
<evidence type="ECO:0000256" key="1">
    <source>
        <dbReference type="SAM" id="Phobius"/>
    </source>
</evidence>
<proteinExistence type="predicted"/>
<dbReference type="EMBL" id="LYDR01000072">
    <property type="protein sequence ID" value="ODA31916.1"/>
    <property type="molecule type" value="Genomic_DNA"/>
</dbReference>
<comment type="caution">
    <text evidence="2">The sequence shown here is derived from an EMBL/GenBank/DDBJ whole genome shotgun (WGS) entry which is preliminary data.</text>
</comment>
<keyword evidence="1" id="KW-1133">Transmembrane helix</keyword>
<dbReference type="AlphaFoldDB" id="A0A1C3EF96"/>
<keyword evidence="3" id="KW-1185">Reference proteome</keyword>
<dbReference type="OrthoDB" id="9827938at2"/>
<evidence type="ECO:0000313" key="2">
    <source>
        <dbReference type="EMBL" id="ODA31916.1"/>
    </source>
</evidence>
<gene>
    <name evidence="2" type="ORF">A6X21_21830</name>
</gene>
<evidence type="ECO:0000313" key="3">
    <source>
        <dbReference type="Proteomes" id="UP000094828"/>
    </source>
</evidence>